<gene>
    <name evidence="1" type="primary">WBGene00281068</name>
</gene>
<dbReference type="AlphaFoldDB" id="A0A454XIH3"/>
<evidence type="ECO:0000313" key="1">
    <source>
        <dbReference type="EnsemblMetazoa" id="PPA42699.1"/>
    </source>
</evidence>
<dbReference type="PANTHER" id="PTHR21629:SF5">
    <property type="entry name" value="C6 DOMAIN-CONTAINING PROTEIN"/>
    <property type="match status" value="1"/>
</dbReference>
<organism evidence="1 2">
    <name type="scientific">Pristionchus pacificus</name>
    <name type="common">Parasitic nematode worm</name>
    <dbReference type="NCBI Taxonomy" id="54126"/>
    <lineage>
        <taxon>Eukaryota</taxon>
        <taxon>Metazoa</taxon>
        <taxon>Ecdysozoa</taxon>
        <taxon>Nematoda</taxon>
        <taxon>Chromadorea</taxon>
        <taxon>Rhabditida</taxon>
        <taxon>Rhabditina</taxon>
        <taxon>Diplogasteromorpha</taxon>
        <taxon>Diplogasteroidea</taxon>
        <taxon>Neodiplogasteridae</taxon>
        <taxon>Pristionchus</taxon>
    </lineage>
</organism>
<dbReference type="Pfam" id="PF01681">
    <property type="entry name" value="C6"/>
    <property type="match status" value="1"/>
</dbReference>
<name>A0A454XIH3_PRIPA</name>
<sequence length="130" mass="13237">MRITIVVLLCLVGSVVSGRRPCNPRTTAAPATANCARCARNLITILTANTAAKPFRSDVIGTAGNCATRTLTCAGTMANIEINRGNGVISDADDGNTDGLASLTVTCNAAGTGWVYQGVPITHVECASGV</sequence>
<protein>
    <submittedName>
        <fullName evidence="1">C6 domain-containing protein</fullName>
    </submittedName>
</protein>
<keyword evidence="2" id="KW-1185">Reference proteome</keyword>
<accession>A0A8R1Z1U7</accession>
<dbReference type="Proteomes" id="UP000005239">
    <property type="component" value="Unassembled WGS sequence"/>
</dbReference>
<dbReference type="SMART" id="SM01048">
    <property type="entry name" value="C6"/>
    <property type="match status" value="1"/>
</dbReference>
<dbReference type="EnsemblMetazoa" id="PPA42699.1">
    <property type="protein sequence ID" value="PPA42699.1"/>
    <property type="gene ID" value="WBGene00281068"/>
</dbReference>
<dbReference type="PANTHER" id="PTHR21629">
    <property type="entry name" value="C6 DOMAIN-CONTAINING PROTEIN"/>
    <property type="match status" value="1"/>
</dbReference>
<dbReference type="OrthoDB" id="5911295at2759"/>
<evidence type="ECO:0000313" key="2">
    <source>
        <dbReference type="Proteomes" id="UP000005239"/>
    </source>
</evidence>
<reference evidence="1" key="2">
    <citation type="submission" date="2022-06" db="UniProtKB">
        <authorList>
            <consortium name="EnsemblMetazoa"/>
        </authorList>
    </citation>
    <scope>IDENTIFICATION</scope>
    <source>
        <strain evidence="1">PS312</strain>
    </source>
</reference>
<accession>A0A454XIH3</accession>
<dbReference type="InterPro" id="IPR002601">
    <property type="entry name" value="C6_domain"/>
</dbReference>
<reference evidence="2" key="1">
    <citation type="journal article" date="2008" name="Nat. Genet.">
        <title>The Pristionchus pacificus genome provides a unique perspective on nematode lifestyle and parasitism.</title>
        <authorList>
            <person name="Dieterich C."/>
            <person name="Clifton S.W."/>
            <person name="Schuster L.N."/>
            <person name="Chinwalla A."/>
            <person name="Delehaunty K."/>
            <person name="Dinkelacker I."/>
            <person name="Fulton L."/>
            <person name="Fulton R."/>
            <person name="Godfrey J."/>
            <person name="Minx P."/>
            <person name="Mitreva M."/>
            <person name="Roeseler W."/>
            <person name="Tian H."/>
            <person name="Witte H."/>
            <person name="Yang S.P."/>
            <person name="Wilson R.K."/>
            <person name="Sommer R.J."/>
        </authorList>
    </citation>
    <scope>NUCLEOTIDE SEQUENCE [LARGE SCALE GENOMIC DNA]</scope>
    <source>
        <strain evidence="2">PS312</strain>
    </source>
</reference>
<proteinExistence type="predicted"/>